<proteinExistence type="predicted"/>
<sequence>MSDEETEKLRGAIPPWFPSLEELLEYEATGFSPAALHERFRRELVEAAASELARDVRGLESVLHVEEFQVGMPFCAAMTCLGLWRAALAVCLDVAMAYVPTVRPSARRCPPAVPARRWPLALPTAPLRAAPCTPPPADYV</sequence>
<protein>
    <submittedName>
        <fullName evidence="1">Uncharacterized protein</fullName>
    </submittedName>
</protein>
<dbReference type="HOGENOM" id="CLU_1838333_0_0_1"/>
<evidence type="ECO:0000313" key="1">
    <source>
        <dbReference type="EnsemblPlants" id="OMERI03G26700.1"/>
    </source>
</evidence>
<dbReference type="AlphaFoldDB" id="A0A0E0D4X0"/>
<name>A0A0E0D4X0_9ORYZ</name>
<evidence type="ECO:0000313" key="2">
    <source>
        <dbReference type="Proteomes" id="UP000008021"/>
    </source>
</evidence>
<reference evidence="1" key="1">
    <citation type="submission" date="2015-04" db="UniProtKB">
        <authorList>
            <consortium name="EnsemblPlants"/>
        </authorList>
    </citation>
    <scope>IDENTIFICATION</scope>
</reference>
<dbReference type="EnsemblPlants" id="OMERI03G26700.1">
    <property type="protein sequence ID" value="OMERI03G26700.1"/>
    <property type="gene ID" value="OMERI03G26700"/>
</dbReference>
<dbReference type="Gramene" id="OMERI03G26700.1">
    <property type="protein sequence ID" value="OMERI03G26700.1"/>
    <property type="gene ID" value="OMERI03G26700"/>
</dbReference>
<organism evidence="1">
    <name type="scientific">Oryza meridionalis</name>
    <dbReference type="NCBI Taxonomy" id="40149"/>
    <lineage>
        <taxon>Eukaryota</taxon>
        <taxon>Viridiplantae</taxon>
        <taxon>Streptophyta</taxon>
        <taxon>Embryophyta</taxon>
        <taxon>Tracheophyta</taxon>
        <taxon>Spermatophyta</taxon>
        <taxon>Magnoliopsida</taxon>
        <taxon>Liliopsida</taxon>
        <taxon>Poales</taxon>
        <taxon>Poaceae</taxon>
        <taxon>BOP clade</taxon>
        <taxon>Oryzoideae</taxon>
        <taxon>Oryzeae</taxon>
        <taxon>Oryzinae</taxon>
        <taxon>Oryza</taxon>
    </lineage>
</organism>
<dbReference type="Proteomes" id="UP000008021">
    <property type="component" value="Chromosome 3"/>
</dbReference>
<accession>A0A0E0D4X0</accession>
<keyword evidence="2" id="KW-1185">Reference proteome</keyword>
<reference evidence="1" key="2">
    <citation type="submission" date="2018-05" db="EMBL/GenBank/DDBJ databases">
        <title>OmerRS3 (Oryza meridionalis Reference Sequence Version 3).</title>
        <authorList>
            <person name="Zhang J."/>
            <person name="Kudrna D."/>
            <person name="Lee S."/>
            <person name="Talag J."/>
            <person name="Welchert J."/>
            <person name="Wing R.A."/>
        </authorList>
    </citation>
    <scope>NUCLEOTIDE SEQUENCE [LARGE SCALE GENOMIC DNA]</scope>
    <source>
        <strain evidence="1">cv. OR44</strain>
    </source>
</reference>